<keyword evidence="2" id="KW-1185">Reference proteome</keyword>
<comment type="caution">
    <text evidence="1">The sequence shown here is derived from an EMBL/GenBank/DDBJ whole genome shotgun (WGS) entry which is preliminary data.</text>
</comment>
<evidence type="ECO:0000313" key="1">
    <source>
        <dbReference type="EMBL" id="OAI20362.1"/>
    </source>
</evidence>
<reference evidence="2" key="1">
    <citation type="submission" date="2016-03" db="EMBL/GenBank/DDBJ databases">
        <authorList>
            <person name="Heylen K."/>
            <person name="De Vos P."/>
            <person name="Vekeman B."/>
        </authorList>
    </citation>
    <scope>NUCLEOTIDE SEQUENCE [LARGE SCALE GENOMIC DNA]</scope>
    <source>
        <strain evidence="2">R-45383</strain>
    </source>
</reference>
<dbReference type="OrthoDB" id="9891996at2"/>
<organism evidence="1 2">
    <name type="scientific">Methylomonas koyamae</name>
    <dbReference type="NCBI Taxonomy" id="702114"/>
    <lineage>
        <taxon>Bacteria</taxon>
        <taxon>Pseudomonadati</taxon>
        <taxon>Pseudomonadota</taxon>
        <taxon>Gammaproteobacteria</taxon>
        <taxon>Methylococcales</taxon>
        <taxon>Methylococcaceae</taxon>
        <taxon>Methylomonas</taxon>
    </lineage>
</organism>
<sequence>MPAVYSTLDWPVSIEIIQCAVKIITRHIQDAQQQEATIALLMTDVLLEYARASAQNHPDDAYRLHRTVQAMQRFLIDRFGADVPLDHLVERTKVIAILHRVSAVAS</sequence>
<proteinExistence type="predicted"/>
<protein>
    <submittedName>
        <fullName evidence="1">Uncharacterized protein</fullName>
    </submittedName>
</protein>
<dbReference type="Proteomes" id="UP000077628">
    <property type="component" value="Unassembled WGS sequence"/>
</dbReference>
<dbReference type="AlphaFoldDB" id="A0A177NR66"/>
<evidence type="ECO:0000313" key="2">
    <source>
        <dbReference type="Proteomes" id="UP000077628"/>
    </source>
</evidence>
<dbReference type="RefSeq" id="WP_064027383.1">
    <property type="nucleotide sequence ID" value="NZ_LUUK01000140.1"/>
</dbReference>
<accession>A0A177NR66</accession>
<gene>
    <name evidence="1" type="ORF">A1355_24055</name>
</gene>
<name>A0A177NR66_9GAMM</name>
<dbReference type="EMBL" id="LUUK01000140">
    <property type="protein sequence ID" value="OAI20362.1"/>
    <property type="molecule type" value="Genomic_DNA"/>
</dbReference>
<dbReference type="STRING" id="702114.A1355_24055"/>